<evidence type="ECO:0000313" key="8">
    <source>
        <dbReference type="Proteomes" id="UP000199421"/>
    </source>
</evidence>
<proteinExistence type="inferred from homology"/>
<name>A0A1H7UUA2_OLID1</name>
<dbReference type="GO" id="GO:0006352">
    <property type="term" value="P:DNA-templated transcription initiation"/>
    <property type="evidence" value="ECO:0007669"/>
    <property type="project" value="InterPro"/>
</dbReference>
<dbReference type="InterPro" id="IPR007627">
    <property type="entry name" value="RNA_pol_sigma70_r2"/>
</dbReference>
<dbReference type="InterPro" id="IPR014327">
    <property type="entry name" value="RNA_pol_sigma70_bacteroid"/>
</dbReference>
<feature type="domain" description="RNA polymerase sigma-70 region 2" evidence="5">
    <location>
        <begin position="28"/>
        <end position="93"/>
    </location>
</feature>
<dbReference type="OrthoDB" id="665981at2"/>
<dbReference type="Gene3D" id="1.10.10.10">
    <property type="entry name" value="Winged helix-like DNA-binding domain superfamily/Winged helix DNA-binding domain"/>
    <property type="match status" value="1"/>
</dbReference>
<evidence type="ECO:0000259" key="6">
    <source>
        <dbReference type="Pfam" id="PF08281"/>
    </source>
</evidence>
<keyword evidence="4" id="KW-0804">Transcription</keyword>
<dbReference type="InterPro" id="IPR014284">
    <property type="entry name" value="RNA_pol_sigma-70_dom"/>
</dbReference>
<reference evidence="8" key="1">
    <citation type="submission" date="2016-10" db="EMBL/GenBank/DDBJ databases">
        <authorList>
            <person name="Varghese N."/>
            <person name="Submissions S."/>
        </authorList>
    </citation>
    <scope>NUCLEOTIDE SEQUENCE [LARGE SCALE GENOMIC DNA]</scope>
    <source>
        <strain evidence="8">DSM 18733</strain>
    </source>
</reference>
<dbReference type="STRING" id="407022.SAMN05661044_03950"/>
<dbReference type="Pfam" id="PF04542">
    <property type="entry name" value="Sigma70_r2"/>
    <property type="match status" value="1"/>
</dbReference>
<dbReference type="InterPro" id="IPR036388">
    <property type="entry name" value="WH-like_DNA-bd_sf"/>
</dbReference>
<evidence type="ECO:0000256" key="3">
    <source>
        <dbReference type="ARBA" id="ARBA00023082"/>
    </source>
</evidence>
<dbReference type="Pfam" id="PF08281">
    <property type="entry name" value="Sigma70_r4_2"/>
    <property type="match status" value="1"/>
</dbReference>
<dbReference type="RefSeq" id="WP_093327806.1">
    <property type="nucleotide sequence ID" value="NZ_FOAF01000006.1"/>
</dbReference>
<keyword evidence="2" id="KW-0805">Transcription regulation</keyword>
<dbReference type="InterPro" id="IPR013325">
    <property type="entry name" value="RNA_pol_sigma_r2"/>
</dbReference>
<comment type="similarity">
    <text evidence="1">Belongs to the sigma-70 factor family. ECF subfamily.</text>
</comment>
<evidence type="ECO:0000313" key="7">
    <source>
        <dbReference type="EMBL" id="SEM00553.1"/>
    </source>
</evidence>
<organism evidence="7 8">
    <name type="scientific">Olivibacter domesticus</name>
    <name type="common">Pseudosphingobacterium domesticum</name>
    <dbReference type="NCBI Taxonomy" id="407022"/>
    <lineage>
        <taxon>Bacteria</taxon>
        <taxon>Pseudomonadati</taxon>
        <taxon>Bacteroidota</taxon>
        <taxon>Sphingobacteriia</taxon>
        <taxon>Sphingobacteriales</taxon>
        <taxon>Sphingobacteriaceae</taxon>
        <taxon>Olivibacter</taxon>
    </lineage>
</organism>
<evidence type="ECO:0000259" key="5">
    <source>
        <dbReference type="Pfam" id="PF04542"/>
    </source>
</evidence>
<keyword evidence="8" id="KW-1185">Reference proteome</keyword>
<dbReference type="Proteomes" id="UP000199421">
    <property type="component" value="Unassembled WGS sequence"/>
</dbReference>
<dbReference type="PANTHER" id="PTHR43133:SF46">
    <property type="entry name" value="RNA POLYMERASE SIGMA-70 FACTOR ECF SUBFAMILY"/>
    <property type="match status" value="1"/>
</dbReference>
<protein>
    <submittedName>
        <fullName evidence="7">RNA polymerase sigma-70 factor, ECF subfamily</fullName>
    </submittedName>
</protein>
<dbReference type="SUPFAM" id="SSF88659">
    <property type="entry name" value="Sigma3 and sigma4 domains of RNA polymerase sigma factors"/>
    <property type="match status" value="1"/>
</dbReference>
<dbReference type="AlphaFoldDB" id="A0A1H7UUA2"/>
<feature type="domain" description="RNA polymerase sigma factor 70 region 4 type 2" evidence="6">
    <location>
        <begin position="121"/>
        <end position="173"/>
    </location>
</feature>
<sequence>MIKQSRIYTDQELANGLFNGDEYAFQCIYERYAKALYRSAYQLLNDKELCEDLIQELFINLWIKRDVLHISSLKPYLYISMKNQVLMAVRRKKYLLNEELLLELKASETIEDYVHTKELQQSFQKEIDLLPKRCKEIFSLSRIEQLSNREIAERLQISIKTVENQMTIALRAMRIFLQHFLLLTIFLFPF</sequence>
<dbReference type="SUPFAM" id="SSF88946">
    <property type="entry name" value="Sigma2 domain of RNA polymerase sigma factors"/>
    <property type="match status" value="1"/>
</dbReference>
<dbReference type="InterPro" id="IPR013249">
    <property type="entry name" value="RNA_pol_sigma70_r4_t2"/>
</dbReference>
<dbReference type="InterPro" id="IPR039425">
    <property type="entry name" value="RNA_pol_sigma-70-like"/>
</dbReference>
<dbReference type="GO" id="GO:0016987">
    <property type="term" value="F:sigma factor activity"/>
    <property type="evidence" value="ECO:0007669"/>
    <property type="project" value="UniProtKB-KW"/>
</dbReference>
<evidence type="ECO:0000256" key="2">
    <source>
        <dbReference type="ARBA" id="ARBA00023015"/>
    </source>
</evidence>
<evidence type="ECO:0000256" key="1">
    <source>
        <dbReference type="ARBA" id="ARBA00010641"/>
    </source>
</evidence>
<dbReference type="Gene3D" id="1.10.1740.10">
    <property type="match status" value="1"/>
</dbReference>
<dbReference type="NCBIfam" id="TIGR02985">
    <property type="entry name" value="Sig70_bacteroi1"/>
    <property type="match status" value="1"/>
</dbReference>
<dbReference type="GO" id="GO:0003677">
    <property type="term" value="F:DNA binding"/>
    <property type="evidence" value="ECO:0007669"/>
    <property type="project" value="InterPro"/>
</dbReference>
<dbReference type="PANTHER" id="PTHR43133">
    <property type="entry name" value="RNA POLYMERASE ECF-TYPE SIGMA FACTO"/>
    <property type="match status" value="1"/>
</dbReference>
<gene>
    <name evidence="7" type="ORF">SAMN05661044_03950</name>
</gene>
<dbReference type="EMBL" id="FOAF01000006">
    <property type="protein sequence ID" value="SEM00553.1"/>
    <property type="molecule type" value="Genomic_DNA"/>
</dbReference>
<accession>A0A1H7UUA2</accession>
<dbReference type="NCBIfam" id="TIGR02937">
    <property type="entry name" value="sigma70-ECF"/>
    <property type="match status" value="1"/>
</dbReference>
<keyword evidence="3" id="KW-0731">Sigma factor</keyword>
<dbReference type="InterPro" id="IPR013324">
    <property type="entry name" value="RNA_pol_sigma_r3/r4-like"/>
</dbReference>
<evidence type="ECO:0000256" key="4">
    <source>
        <dbReference type="ARBA" id="ARBA00023163"/>
    </source>
</evidence>